<dbReference type="EMBL" id="CAAHFH010000001">
    <property type="protein sequence ID" value="VGO19190.1"/>
    <property type="molecule type" value="Genomic_DNA"/>
</dbReference>
<dbReference type="Gene3D" id="3.30.450.40">
    <property type="match status" value="1"/>
</dbReference>
<protein>
    <submittedName>
        <fullName evidence="2">DNA-binding transcriptional repressor YiaJ</fullName>
    </submittedName>
</protein>
<name>A0A6C2UG87_9BACT</name>
<dbReference type="RefSeq" id="WP_168433044.1">
    <property type="nucleotide sequence ID" value="NZ_CAAHFH010000001.1"/>
</dbReference>
<dbReference type="InterPro" id="IPR014757">
    <property type="entry name" value="Tscrpt_reg_IclR_C"/>
</dbReference>
<sequence length="107" mass="11758">MVELHCSSTGKVFLAFSIPEPSEFCKALECTPHTKNTDSSVAEVLTSIEQTRKLGYVMDEEEYVLGVRCITAPSKNAFGKTIAAGGIVRQRPGNFNLQSMPIRLKHV</sequence>
<dbReference type="GO" id="GO:0003677">
    <property type="term" value="F:DNA binding"/>
    <property type="evidence" value="ECO:0007669"/>
    <property type="project" value="UniProtKB-KW"/>
</dbReference>
<dbReference type="InterPro" id="IPR029016">
    <property type="entry name" value="GAF-like_dom_sf"/>
</dbReference>
<keyword evidence="2" id="KW-0238">DNA-binding</keyword>
<evidence type="ECO:0000313" key="3">
    <source>
        <dbReference type="Proteomes" id="UP000346198"/>
    </source>
</evidence>
<dbReference type="PROSITE" id="PS51078">
    <property type="entry name" value="ICLR_ED"/>
    <property type="match status" value="1"/>
</dbReference>
<dbReference type="AlphaFoldDB" id="A0A6C2UG87"/>
<reference evidence="2 3" key="1">
    <citation type="submission" date="2019-04" db="EMBL/GenBank/DDBJ databases">
        <authorList>
            <person name="Van Vliet M D."/>
        </authorList>
    </citation>
    <scope>NUCLEOTIDE SEQUENCE [LARGE SCALE GENOMIC DNA]</scope>
    <source>
        <strain evidence="2 3">F21</strain>
    </source>
</reference>
<proteinExistence type="predicted"/>
<dbReference type="Proteomes" id="UP000346198">
    <property type="component" value="Unassembled WGS sequence"/>
</dbReference>
<gene>
    <name evidence="2" type="primary">yiaJ</name>
    <name evidence="2" type="ORF">SCARR_01247</name>
</gene>
<evidence type="ECO:0000313" key="2">
    <source>
        <dbReference type="EMBL" id="VGO19190.1"/>
    </source>
</evidence>
<organism evidence="2 3">
    <name type="scientific">Pontiella sulfatireligans</name>
    <dbReference type="NCBI Taxonomy" id="2750658"/>
    <lineage>
        <taxon>Bacteria</taxon>
        <taxon>Pseudomonadati</taxon>
        <taxon>Kiritimatiellota</taxon>
        <taxon>Kiritimatiellia</taxon>
        <taxon>Kiritimatiellales</taxon>
        <taxon>Pontiellaceae</taxon>
        <taxon>Pontiella</taxon>
    </lineage>
</organism>
<dbReference type="SUPFAM" id="SSF55781">
    <property type="entry name" value="GAF domain-like"/>
    <property type="match status" value="1"/>
</dbReference>
<feature type="domain" description="IclR-ED" evidence="1">
    <location>
        <begin position="1"/>
        <end position="107"/>
    </location>
</feature>
<evidence type="ECO:0000259" key="1">
    <source>
        <dbReference type="PROSITE" id="PS51078"/>
    </source>
</evidence>
<accession>A0A6C2UG87</accession>
<dbReference type="Pfam" id="PF01614">
    <property type="entry name" value="IclR_C"/>
    <property type="match status" value="1"/>
</dbReference>
<keyword evidence="3" id="KW-1185">Reference proteome</keyword>